<comment type="similarity">
    <text evidence="1">Belongs to the short-chain dehydrogenases/reductases (SDR) family.</text>
</comment>
<dbReference type="PANTHER" id="PTHR42760:SF133">
    <property type="entry name" value="3-OXOACYL-[ACYL-CARRIER-PROTEIN] REDUCTASE"/>
    <property type="match status" value="1"/>
</dbReference>
<reference evidence="4" key="1">
    <citation type="journal article" date="2019" name="Int. J. Syst. Evol. Microbiol.">
        <title>The Global Catalogue of Microorganisms (GCM) 10K type strain sequencing project: providing services to taxonomists for standard genome sequencing and annotation.</title>
        <authorList>
            <consortium name="The Broad Institute Genomics Platform"/>
            <consortium name="The Broad Institute Genome Sequencing Center for Infectious Disease"/>
            <person name="Wu L."/>
            <person name="Ma J."/>
        </authorList>
    </citation>
    <scope>NUCLEOTIDE SEQUENCE [LARGE SCALE GENOMIC DNA]</scope>
    <source>
        <strain evidence="4">CGMCC 4.7466</strain>
    </source>
</reference>
<dbReference type="GO" id="GO:0016491">
    <property type="term" value="F:oxidoreductase activity"/>
    <property type="evidence" value="ECO:0007669"/>
    <property type="project" value="UniProtKB-KW"/>
</dbReference>
<evidence type="ECO:0000313" key="4">
    <source>
        <dbReference type="Proteomes" id="UP001595818"/>
    </source>
</evidence>
<keyword evidence="2 3" id="KW-0560">Oxidoreductase</keyword>
<dbReference type="SUPFAM" id="SSF51735">
    <property type="entry name" value="NAD(P)-binding Rossmann-fold domains"/>
    <property type="match status" value="1"/>
</dbReference>
<organism evidence="3 4">
    <name type="scientific">Negadavirga shengliensis</name>
    <dbReference type="NCBI Taxonomy" id="1389218"/>
    <lineage>
        <taxon>Bacteria</taxon>
        <taxon>Pseudomonadati</taxon>
        <taxon>Bacteroidota</taxon>
        <taxon>Cytophagia</taxon>
        <taxon>Cytophagales</taxon>
        <taxon>Cyclobacteriaceae</taxon>
        <taxon>Negadavirga</taxon>
    </lineage>
</organism>
<keyword evidence="4" id="KW-1185">Reference proteome</keyword>
<dbReference type="NCBIfam" id="NF005559">
    <property type="entry name" value="PRK07231.1"/>
    <property type="match status" value="1"/>
</dbReference>
<dbReference type="CDD" id="cd05233">
    <property type="entry name" value="SDR_c"/>
    <property type="match status" value="1"/>
</dbReference>
<dbReference type="EMBL" id="JBHSJJ010000009">
    <property type="protein sequence ID" value="MFC4873216.1"/>
    <property type="molecule type" value="Genomic_DNA"/>
</dbReference>
<protein>
    <submittedName>
        <fullName evidence="3">SDR family NAD(P)-dependent oxidoreductase</fullName>
        <ecNumber evidence="3">1.1.1.-</ecNumber>
    </submittedName>
</protein>
<dbReference type="PRINTS" id="PR00081">
    <property type="entry name" value="GDHRDH"/>
</dbReference>
<evidence type="ECO:0000256" key="2">
    <source>
        <dbReference type="ARBA" id="ARBA00023002"/>
    </source>
</evidence>
<dbReference type="Pfam" id="PF13561">
    <property type="entry name" value="adh_short_C2"/>
    <property type="match status" value="1"/>
</dbReference>
<name>A0ABV9T3Y5_9BACT</name>
<dbReference type="InterPro" id="IPR002347">
    <property type="entry name" value="SDR_fam"/>
</dbReference>
<dbReference type="Gene3D" id="3.40.50.720">
    <property type="entry name" value="NAD(P)-binding Rossmann-like Domain"/>
    <property type="match status" value="1"/>
</dbReference>
<comment type="caution">
    <text evidence="3">The sequence shown here is derived from an EMBL/GenBank/DDBJ whole genome shotgun (WGS) entry which is preliminary data.</text>
</comment>
<dbReference type="Proteomes" id="UP001595818">
    <property type="component" value="Unassembled WGS sequence"/>
</dbReference>
<dbReference type="InterPro" id="IPR036291">
    <property type="entry name" value="NAD(P)-bd_dom_sf"/>
</dbReference>
<evidence type="ECO:0000256" key="1">
    <source>
        <dbReference type="ARBA" id="ARBA00006484"/>
    </source>
</evidence>
<dbReference type="PRINTS" id="PR00080">
    <property type="entry name" value="SDRFAMILY"/>
</dbReference>
<evidence type="ECO:0000313" key="3">
    <source>
        <dbReference type="EMBL" id="MFC4873216.1"/>
    </source>
</evidence>
<accession>A0ABV9T3Y5</accession>
<dbReference type="EC" id="1.1.1.-" evidence="3"/>
<gene>
    <name evidence="3" type="ORF">ACFPFU_16065</name>
</gene>
<proteinExistence type="inferred from homology"/>
<sequence length="262" mass="28120">MNSRFTGKVAIVTGAGNGIGFEIARQLVKEGGAVVLNDINGQSAEDAARKISQDRPGACIFYKGDAGKVKVIKELVELAVAEFGRLDFAIANAGITLFGEFFDITEKEFQNVVDVNLKGSFFLAQHAAKQMKEQNTKGRVLLMSSTIGCMAYPKLGIYSVTKAGLHMMARSLVLDLSPHGITINAIAPGATLTERTVEEEPDYENFWKALIPKGKIAVPNDIAKAALFLLSEDASHITGQTLVIDGGWTSVGHNYNGKSLDT</sequence>
<dbReference type="RefSeq" id="WP_377065851.1">
    <property type="nucleotide sequence ID" value="NZ_JBHSJJ010000009.1"/>
</dbReference>
<dbReference type="PANTHER" id="PTHR42760">
    <property type="entry name" value="SHORT-CHAIN DEHYDROGENASES/REDUCTASES FAMILY MEMBER"/>
    <property type="match status" value="1"/>
</dbReference>